<evidence type="ECO:0000256" key="4">
    <source>
        <dbReference type="ARBA" id="ARBA00022795"/>
    </source>
</evidence>
<accession>A0A840SCQ9</accession>
<keyword evidence="5" id="KW-0143">Chaperone</keyword>
<dbReference type="GO" id="GO:0044780">
    <property type="term" value="P:bacterial-type flagellum assembly"/>
    <property type="evidence" value="ECO:0007669"/>
    <property type="project" value="InterPro"/>
</dbReference>
<keyword evidence="8" id="KW-0969">Cilium</keyword>
<dbReference type="InterPro" id="IPR036584">
    <property type="entry name" value="FliS_sf"/>
</dbReference>
<name>A0A840SCQ9_9SPIR</name>
<keyword evidence="8" id="KW-0966">Cell projection</keyword>
<dbReference type="GO" id="GO:0071973">
    <property type="term" value="P:bacterial-type flagellum-dependent cell motility"/>
    <property type="evidence" value="ECO:0007669"/>
    <property type="project" value="TreeGrafter"/>
</dbReference>
<dbReference type="SUPFAM" id="SSF101116">
    <property type="entry name" value="Flagellar export chaperone FliS"/>
    <property type="match status" value="1"/>
</dbReference>
<evidence type="ECO:0000313" key="9">
    <source>
        <dbReference type="Proteomes" id="UP000578697"/>
    </source>
</evidence>
<dbReference type="EMBL" id="JACHFR010000003">
    <property type="protein sequence ID" value="MBB5219567.1"/>
    <property type="molecule type" value="Genomic_DNA"/>
</dbReference>
<evidence type="ECO:0000256" key="3">
    <source>
        <dbReference type="ARBA" id="ARBA00022490"/>
    </source>
</evidence>
<feature type="region of interest" description="Disordered" evidence="7">
    <location>
        <begin position="129"/>
        <end position="150"/>
    </location>
</feature>
<keyword evidence="4 6" id="KW-1005">Bacterial flagellum biogenesis</keyword>
<evidence type="ECO:0000256" key="7">
    <source>
        <dbReference type="SAM" id="MobiDB-lite"/>
    </source>
</evidence>
<gene>
    <name evidence="8" type="ORF">HNP77_001949</name>
</gene>
<keyword evidence="9" id="KW-1185">Reference proteome</keyword>
<comment type="similarity">
    <text evidence="2 6">Belongs to the FliS family.</text>
</comment>
<comment type="subcellular location">
    <subcellularLocation>
        <location evidence="1 6">Cytoplasm</location>
        <location evidence="1 6">Cytosol</location>
    </subcellularLocation>
</comment>
<evidence type="ECO:0000256" key="5">
    <source>
        <dbReference type="ARBA" id="ARBA00023186"/>
    </source>
</evidence>
<dbReference type="Proteomes" id="UP000578697">
    <property type="component" value="Unassembled WGS sequence"/>
</dbReference>
<evidence type="ECO:0000256" key="1">
    <source>
        <dbReference type="ARBA" id="ARBA00004514"/>
    </source>
</evidence>
<dbReference type="Gene3D" id="1.20.120.340">
    <property type="entry name" value="Flagellar protein FliS"/>
    <property type="match status" value="1"/>
</dbReference>
<organism evidence="8 9">
    <name type="scientific">Treponema rectale</name>
    <dbReference type="NCBI Taxonomy" id="744512"/>
    <lineage>
        <taxon>Bacteria</taxon>
        <taxon>Pseudomonadati</taxon>
        <taxon>Spirochaetota</taxon>
        <taxon>Spirochaetia</taxon>
        <taxon>Spirochaetales</taxon>
        <taxon>Treponemataceae</taxon>
        <taxon>Treponema</taxon>
    </lineage>
</organism>
<dbReference type="RefSeq" id="WP_184652992.1">
    <property type="nucleotide sequence ID" value="NZ_JACHFR010000003.1"/>
</dbReference>
<evidence type="ECO:0000256" key="2">
    <source>
        <dbReference type="ARBA" id="ARBA00008787"/>
    </source>
</evidence>
<dbReference type="PIRSF" id="PIRSF039090">
    <property type="entry name" value="Flis"/>
    <property type="match status" value="1"/>
</dbReference>
<dbReference type="GO" id="GO:0005829">
    <property type="term" value="C:cytosol"/>
    <property type="evidence" value="ECO:0007669"/>
    <property type="project" value="UniProtKB-SubCell"/>
</dbReference>
<dbReference type="InterPro" id="IPR003713">
    <property type="entry name" value="FliS"/>
</dbReference>
<protein>
    <recommendedName>
        <fullName evidence="6">Flagellar secretion chaperone FliS</fullName>
    </recommendedName>
</protein>
<dbReference type="CDD" id="cd16098">
    <property type="entry name" value="FliS"/>
    <property type="match status" value="1"/>
</dbReference>
<dbReference type="AlphaFoldDB" id="A0A840SCQ9"/>
<dbReference type="PANTHER" id="PTHR34773">
    <property type="entry name" value="FLAGELLAR SECRETION CHAPERONE FLIS"/>
    <property type="match status" value="1"/>
</dbReference>
<keyword evidence="3 6" id="KW-0963">Cytoplasm</keyword>
<dbReference type="Pfam" id="PF02561">
    <property type="entry name" value="FliS"/>
    <property type="match status" value="1"/>
</dbReference>
<evidence type="ECO:0000256" key="6">
    <source>
        <dbReference type="PIRNR" id="PIRNR039090"/>
    </source>
</evidence>
<keyword evidence="8" id="KW-0282">Flagellum</keyword>
<evidence type="ECO:0000313" key="8">
    <source>
        <dbReference type="EMBL" id="MBB5219567.1"/>
    </source>
</evidence>
<proteinExistence type="inferred from homology"/>
<dbReference type="NCBIfam" id="TIGR00208">
    <property type="entry name" value="fliS"/>
    <property type="match status" value="1"/>
</dbReference>
<sequence length="150" mass="16450">MAYTNPYGGYNAYKSVGVKTASQGKLVVMLYEGAVSHLDKAIALIDGNNKIPAKQIENFGNHLQKVMDIITELEVSLDMDKGGEIAKNLMSLYIYFNKEILDASISHDKEKLSSIRKMLSDLHQSWETAASSTANTQNSGPQHSSLNIQG</sequence>
<reference evidence="8 9" key="1">
    <citation type="submission" date="2020-08" db="EMBL/GenBank/DDBJ databases">
        <title>Genomic Encyclopedia of Type Strains, Phase IV (KMG-IV): sequencing the most valuable type-strain genomes for metagenomic binning, comparative biology and taxonomic classification.</title>
        <authorList>
            <person name="Goeker M."/>
        </authorList>
    </citation>
    <scope>NUCLEOTIDE SEQUENCE [LARGE SCALE GENOMIC DNA]</scope>
    <source>
        <strain evidence="8 9">DSM 103679</strain>
    </source>
</reference>
<dbReference type="PANTHER" id="PTHR34773:SF1">
    <property type="entry name" value="FLAGELLAR SECRETION CHAPERONE FLIS"/>
    <property type="match status" value="1"/>
</dbReference>
<comment type="caution">
    <text evidence="8">The sequence shown here is derived from an EMBL/GenBank/DDBJ whole genome shotgun (WGS) entry which is preliminary data.</text>
</comment>